<accession>C5B0R3</accession>
<dbReference type="KEGG" id="mea:Mex_1p3968"/>
<keyword evidence="2" id="KW-1185">Reference proteome</keyword>
<gene>
    <name evidence="1" type="ordered locus">MexAM1_META1p3968</name>
</gene>
<dbReference type="RefSeq" id="WP_015857164.1">
    <property type="nucleotide sequence ID" value="NC_012808.1"/>
</dbReference>
<reference evidence="1 2" key="1">
    <citation type="journal article" date="2009" name="PLoS ONE">
        <title>Methylobacterium genome sequences: a reference blueprint to investigate microbial metabolism of C1 compounds from natural and industrial sources.</title>
        <authorList>
            <person name="Vuilleumier S."/>
            <person name="Chistoserdova L."/>
            <person name="Lee M.-C."/>
            <person name="Bringel F."/>
            <person name="Lajus A."/>
            <person name="Zhou Y."/>
            <person name="Gourion B."/>
            <person name="Barbe V."/>
            <person name="Chang J."/>
            <person name="Cruveiller S."/>
            <person name="Dossat C."/>
            <person name="Gillett W."/>
            <person name="Gruffaz C."/>
            <person name="Haugen E."/>
            <person name="Hourcade E."/>
            <person name="Levy R."/>
            <person name="Mangenot S."/>
            <person name="Muller E."/>
            <person name="Nadalig T."/>
            <person name="Pagni M."/>
            <person name="Penny C."/>
            <person name="Peyraud R."/>
            <person name="Robinson D.G."/>
            <person name="Roche D."/>
            <person name="Rouy Z."/>
            <person name="Saenampechek C."/>
            <person name="Salvignol G."/>
            <person name="Vallenet D."/>
            <person name="Wu Z."/>
            <person name="Marx C.J."/>
            <person name="Vorholt J.A."/>
            <person name="Olson M.V."/>
            <person name="Kaul R."/>
            <person name="Weissenbach J."/>
            <person name="Medigue C."/>
            <person name="Lidstrom M.E."/>
        </authorList>
    </citation>
    <scope>NUCLEOTIDE SEQUENCE [LARGE SCALE GENOMIC DNA]</scope>
    <source>
        <strain evidence="2">ATCC 14718 / DSM 1338 / JCM 2805 / NCIMB 9133 / AM1</strain>
    </source>
</reference>
<evidence type="ECO:0000313" key="2">
    <source>
        <dbReference type="Proteomes" id="UP000009081"/>
    </source>
</evidence>
<sequence>MTILALTSDYLAEFEAGYLTISRYSDGHCKAWKYTGVAGDFRESLKSHGADRTVATYLKIMRKAEWEPLYKPERMPGVDPAWDQETSAAEAISALPVYAIGAARQGAPHTAEAA</sequence>
<organism evidence="1 2">
    <name type="scientific">Methylorubrum extorquens (strain ATCC 14718 / DSM 1338 / JCM 2805 / NCIMB 9133 / AM1)</name>
    <name type="common">Methylobacterium extorquens</name>
    <dbReference type="NCBI Taxonomy" id="272630"/>
    <lineage>
        <taxon>Bacteria</taxon>
        <taxon>Pseudomonadati</taxon>
        <taxon>Pseudomonadota</taxon>
        <taxon>Alphaproteobacteria</taxon>
        <taxon>Hyphomicrobiales</taxon>
        <taxon>Methylobacteriaceae</taxon>
        <taxon>Methylorubrum</taxon>
    </lineage>
</organism>
<dbReference type="EMBL" id="CP001510">
    <property type="protein sequence ID" value="ACS41650.1"/>
    <property type="molecule type" value="Genomic_DNA"/>
</dbReference>
<proteinExistence type="predicted"/>
<evidence type="ECO:0000313" key="1">
    <source>
        <dbReference type="EMBL" id="ACS41650.1"/>
    </source>
</evidence>
<protein>
    <submittedName>
        <fullName evidence="1">Uncharacterized protein</fullName>
    </submittedName>
</protein>
<dbReference type="HOGENOM" id="CLU_2118155_0_0_5"/>
<name>C5B0R3_METEA</name>
<dbReference type="Proteomes" id="UP000009081">
    <property type="component" value="Chromosome"/>
</dbReference>
<dbReference type="STRING" id="272630.MexAM1_META1p3968"/>
<dbReference type="AlphaFoldDB" id="C5B0R3"/>